<dbReference type="PANTHER" id="PTHR34561:SF1">
    <property type="entry name" value="NADH DEHYDROGENASE [UBIQUINONE] 1 ALPHA SUBCOMPLEX ASSEMBLY FACTOR 8"/>
    <property type="match status" value="1"/>
</dbReference>
<accession>A0A8I6THK8</accession>
<dbReference type="OrthoDB" id="3821113at2759"/>
<dbReference type="RefSeq" id="XP_014249606.1">
    <property type="nucleotide sequence ID" value="XM_014394120.2"/>
</dbReference>
<dbReference type="GO" id="GO:0005739">
    <property type="term" value="C:mitochondrion"/>
    <property type="evidence" value="ECO:0007669"/>
    <property type="project" value="InterPro"/>
</dbReference>
<dbReference type="GO" id="GO:0032981">
    <property type="term" value="P:mitochondrial respiratory chain complex I assembly"/>
    <property type="evidence" value="ECO:0007669"/>
    <property type="project" value="InterPro"/>
</dbReference>
<dbReference type="OMA" id="NACAAEF"/>
<protein>
    <submittedName>
        <fullName evidence="1">Uncharacterized protein</fullName>
    </submittedName>
</protein>
<dbReference type="GeneID" id="106666734"/>
<dbReference type="Proteomes" id="UP000494040">
    <property type="component" value="Unassembled WGS sequence"/>
</dbReference>
<reference evidence="1" key="1">
    <citation type="submission" date="2022-01" db="UniProtKB">
        <authorList>
            <consortium name="EnsemblMetazoa"/>
        </authorList>
    </citation>
    <scope>IDENTIFICATION</scope>
</reference>
<dbReference type="KEGG" id="clec:106666734"/>
<evidence type="ECO:0000313" key="1">
    <source>
        <dbReference type="EnsemblMetazoa" id="XP_014249606.1"/>
    </source>
</evidence>
<organism evidence="1 2">
    <name type="scientific">Cimex lectularius</name>
    <name type="common">Bed bug</name>
    <name type="synonym">Acanthia lectularia</name>
    <dbReference type="NCBI Taxonomy" id="79782"/>
    <lineage>
        <taxon>Eukaryota</taxon>
        <taxon>Metazoa</taxon>
        <taxon>Ecdysozoa</taxon>
        <taxon>Arthropoda</taxon>
        <taxon>Hexapoda</taxon>
        <taxon>Insecta</taxon>
        <taxon>Pterygota</taxon>
        <taxon>Neoptera</taxon>
        <taxon>Paraneoptera</taxon>
        <taxon>Hemiptera</taxon>
        <taxon>Heteroptera</taxon>
        <taxon>Panheteroptera</taxon>
        <taxon>Cimicomorpha</taxon>
        <taxon>Cimicidae</taxon>
        <taxon>Cimex</taxon>
    </lineage>
</organism>
<proteinExistence type="predicted"/>
<evidence type="ECO:0000313" key="2">
    <source>
        <dbReference type="Proteomes" id="UP000494040"/>
    </source>
</evidence>
<name>A0A8I6THK8_CIMLE</name>
<sequence length="65" mass="7528">MEAVRRAKFRMSSYPSIVNDCKIEASTYASCVLKMNDLKRSDCQLEFNDFISCMKKSAAKRKIRL</sequence>
<dbReference type="AlphaFoldDB" id="A0A8I6THK8"/>
<keyword evidence="2" id="KW-1185">Reference proteome</keyword>
<dbReference type="EnsemblMetazoa" id="XM_014394120.2">
    <property type="protein sequence ID" value="XP_014249606.1"/>
    <property type="gene ID" value="LOC106666734"/>
</dbReference>
<dbReference type="InterPro" id="IPR034595">
    <property type="entry name" value="NDUFAF8"/>
</dbReference>
<dbReference type="PANTHER" id="PTHR34561">
    <property type="entry name" value="NADH DEHYDROGENASE [UBIQUINONE] 1 ALPHA SUBCOMPLEX ASSEMBLY FACTOR 8"/>
    <property type="match status" value="1"/>
</dbReference>